<keyword evidence="1" id="KW-0812">Transmembrane</keyword>
<protein>
    <recommendedName>
        <fullName evidence="2">EamA domain-containing protein</fullName>
    </recommendedName>
</protein>
<dbReference type="Gene3D" id="1.10.3730.20">
    <property type="match status" value="1"/>
</dbReference>
<feature type="transmembrane region" description="Helical" evidence="1">
    <location>
        <begin position="93"/>
        <end position="109"/>
    </location>
</feature>
<reference evidence="3 4" key="1">
    <citation type="journal article" date="2016" name="Environ. Microbiol.">
        <title>Genomic resolution of a cold subsurface aquifer community provides metabolic insights for novel microbes adapted to high CO concentrations.</title>
        <authorList>
            <person name="Probst A.J."/>
            <person name="Castelle C.J."/>
            <person name="Singh A."/>
            <person name="Brown C.T."/>
            <person name="Anantharaman K."/>
            <person name="Sharon I."/>
            <person name="Hug L.A."/>
            <person name="Burstein D."/>
            <person name="Emerson J.B."/>
            <person name="Thomas B.C."/>
            <person name="Banfield J.F."/>
        </authorList>
    </citation>
    <scope>NUCLEOTIDE SEQUENCE [LARGE SCALE GENOMIC DNA]</scope>
    <source>
        <strain evidence="3">CG1_02_38_13</strain>
    </source>
</reference>
<gene>
    <name evidence="3" type="ORF">AUJ29_00355</name>
</gene>
<proteinExistence type="predicted"/>
<dbReference type="EMBL" id="MNVB01000010">
    <property type="protein sequence ID" value="OIO18211.1"/>
    <property type="molecule type" value="Genomic_DNA"/>
</dbReference>
<dbReference type="AlphaFoldDB" id="A0A1J4U4J5"/>
<feature type="transmembrane region" description="Helical" evidence="1">
    <location>
        <begin position="38"/>
        <end position="58"/>
    </location>
</feature>
<dbReference type="Proteomes" id="UP000182465">
    <property type="component" value="Unassembled WGS sequence"/>
</dbReference>
<accession>A0A1J4U4J5</accession>
<keyword evidence="1" id="KW-1133">Transmembrane helix</keyword>
<evidence type="ECO:0000259" key="2">
    <source>
        <dbReference type="Pfam" id="PF00892"/>
    </source>
</evidence>
<evidence type="ECO:0000313" key="3">
    <source>
        <dbReference type="EMBL" id="OIO18211.1"/>
    </source>
</evidence>
<feature type="domain" description="EamA" evidence="2">
    <location>
        <begin position="11"/>
        <end position="109"/>
    </location>
</feature>
<name>A0A1J4U4J5_9BACT</name>
<dbReference type="GO" id="GO:0016020">
    <property type="term" value="C:membrane"/>
    <property type="evidence" value="ECO:0007669"/>
    <property type="project" value="InterPro"/>
</dbReference>
<evidence type="ECO:0000313" key="4">
    <source>
        <dbReference type="Proteomes" id="UP000182465"/>
    </source>
</evidence>
<feature type="transmembrane region" description="Helical" evidence="1">
    <location>
        <begin position="64"/>
        <end position="86"/>
    </location>
</feature>
<feature type="transmembrane region" description="Helical" evidence="1">
    <location>
        <begin position="6"/>
        <end position="29"/>
    </location>
</feature>
<dbReference type="SUPFAM" id="SSF103481">
    <property type="entry name" value="Multidrug resistance efflux transporter EmrE"/>
    <property type="match status" value="1"/>
</dbReference>
<keyword evidence="1" id="KW-0472">Membrane</keyword>
<dbReference type="InterPro" id="IPR037185">
    <property type="entry name" value="EmrE-like"/>
</dbReference>
<dbReference type="InterPro" id="IPR000620">
    <property type="entry name" value="EamA_dom"/>
</dbReference>
<evidence type="ECO:0000256" key="1">
    <source>
        <dbReference type="SAM" id="Phobius"/>
    </source>
</evidence>
<sequence length="111" mass="12687">MASGIYLKIIFFSLIVLSVFFEVVGDIFFKKWSIDSKYFLLYTGFIFYFIGTIFWAISLKYEHLSKAISVFTVLNLIIIILVGVLYFKENLSLVNKIGIGLGILSVILIEL</sequence>
<organism evidence="3 4">
    <name type="scientific">Candidatus Kuenenbacteria bacterium CG1_02_38_13</name>
    <dbReference type="NCBI Taxonomy" id="1805235"/>
    <lineage>
        <taxon>Bacteria</taxon>
        <taxon>Candidatus Kueneniibacteriota</taxon>
    </lineage>
</organism>
<comment type="caution">
    <text evidence="3">The sequence shown here is derived from an EMBL/GenBank/DDBJ whole genome shotgun (WGS) entry which is preliminary data.</text>
</comment>
<dbReference type="Pfam" id="PF00892">
    <property type="entry name" value="EamA"/>
    <property type="match status" value="1"/>
</dbReference>